<dbReference type="Pfam" id="PF03063">
    <property type="entry name" value="Prismane"/>
    <property type="match status" value="1"/>
</dbReference>
<dbReference type="AlphaFoldDB" id="E1YD01"/>
<dbReference type="InterPro" id="IPR016100">
    <property type="entry name" value="Prismane_a-bundle"/>
</dbReference>
<gene>
    <name evidence="1" type="ORF">N47_G37690</name>
</gene>
<dbReference type="SUPFAM" id="SSF56821">
    <property type="entry name" value="Prismane protein-like"/>
    <property type="match status" value="1"/>
</dbReference>
<organism evidence="1">
    <name type="scientific">uncultured Desulfobacterium sp</name>
    <dbReference type="NCBI Taxonomy" id="201089"/>
    <lineage>
        <taxon>Bacteria</taxon>
        <taxon>Pseudomonadati</taxon>
        <taxon>Thermodesulfobacteriota</taxon>
        <taxon>Desulfobacteria</taxon>
        <taxon>Desulfobacterales</taxon>
        <taxon>Desulfobacteriaceae</taxon>
        <taxon>Desulfobacterium</taxon>
        <taxon>environmental samples</taxon>
    </lineage>
</organism>
<accession>E1YD01</accession>
<dbReference type="EMBL" id="FR695868">
    <property type="protein sequence ID" value="CBX28445.1"/>
    <property type="molecule type" value="Genomic_DNA"/>
</dbReference>
<dbReference type="InterPro" id="IPR011254">
    <property type="entry name" value="Prismane-like_sf"/>
</dbReference>
<name>E1YD01_9BACT</name>
<dbReference type="InterPro" id="IPR004137">
    <property type="entry name" value="HCP/CODH"/>
</dbReference>
<reference evidence="1" key="1">
    <citation type="journal article" date="2011" name="Environ. Microbiol.">
        <title>Genomic insights into the metabolic potential of the polycyclic aromatic hydrocarbon degrading sulfate-reducing Deltaproteobacterium N47.</title>
        <authorList>
            <person name="Bergmann F."/>
            <person name="Selesi D."/>
            <person name="Weinmaier T."/>
            <person name="Tischler P."/>
            <person name="Rattei T."/>
            <person name="Meckenstock R.U."/>
        </authorList>
    </citation>
    <scope>NUCLEOTIDE SEQUENCE</scope>
</reference>
<dbReference type="GO" id="GO:0016491">
    <property type="term" value="F:oxidoreductase activity"/>
    <property type="evidence" value="ECO:0007669"/>
    <property type="project" value="InterPro"/>
</dbReference>
<protein>
    <submittedName>
        <fullName evidence="1">Uncharacterized protein</fullName>
    </submittedName>
</protein>
<evidence type="ECO:0000313" key="1">
    <source>
        <dbReference type="EMBL" id="CBX28445.1"/>
    </source>
</evidence>
<proteinExistence type="predicted"/>
<sequence length="54" mass="6094">MKHWCGEAAFKAMELLDTGNTITYGNPVPTKVPLGYRKGKAILFLLLMRILKPF</sequence>
<dbReference type="Gene3D" id="1.20.1270.20">
    <property type="match status" value="1"/>
</dbReference>